<dbReference type="EMBL" id="GL193143">
    <property type="protein sequence ID" value="EFB20682.1"/>
    <property type="molecule type" value="Genomic_DNA"/>
</dbReference>
<feature type="region of interest" description="Disordered" evidence="1">
    <location>
        <begin position="1"/>
        <end position="76"/>
    </location>
</feature>
<gene>
    <name evidence="2" type="ORF">PANDA_013774</name>
</gene>
<protein>
    <submittedName>
        <fullName evidence="2">Uncharacterized protein</fullName>
    </submittedName>
</protein>
<evidence type="ECO:0000313" key="2">
    <source>
        <dbReference type="EMBL" id="EFB20682.1"/>
    </source>
</evidence>
<dbReference type="AlphaFoldDB" id="D2HPN3"/>
<dbReference type="InParanoid" id="D2HPN3"/>
<name>D2HPN3_AILME</name>
<organism evidence="2">
    <name type="scientific">Ailuropoda melanoleuca</name>
    <name type="common">Giant panda</name>
    <dbReference type="NCBI Taxonomy" id="9646"/>
    <lineage>
        <taxon>Eukaryota</taxon>
        <taxon>Metazoa</taxon>
        <taxon>Chordata</taxon>
        <taxon>Craniata</taxon>
        <taxon>Vertebrata</taxon>
        <taxon>Euteleostomi</taxon>
        <taxon>Mammalia</taxon>
        <taxon>Eutheria</taxon>
        <taxon>Laurasiatheria</taxon>
        <taxon>Carnivora</taxon>
        <taxon>Caniformia</taxon>
        <taxon>Ursidae</taxon>
        <taxon>Ailuropoda</taxon>
    </lineage>
</organism>
<proteinExistence type="predicted"/>
<accession>D2HPN3</accession>
<feature type="non-terminal residue" evidence="2">
    <location>
        <position position="76"/>
    </location>
</feature>
<sequence length="76" mass="8066">ARRVRGVRCRARRHAGDRGGHDGGGRLHLRHAGGHLPARGLHHREPHAPGFRAPRPAQAALKHQAAGPAPPGLCLP</sequence>
<feature type="compositionally biased region" description="Basic residues" evidence="1">
    <location>
        <begin position="1"/>
        <end position="13"/>
    </location>
</feature>
<feature type="compositionally biased region" description="Basic and acidic residues" evidence="1">
    <location>
        <begin position="14"/>
        <end position="25"/>
    </location>
</feature>
<reference evidence="2" key="1">
    <citation type="journal article" date="2010" name="Nature">
        <title>The sequence and de novo assembly of the giant panda genome.</title>
        <authorList>
            <person name="Li R."/>
            <person name="Fan W."/>
            <person name="Tian G."/>
            <person name="Zhu H."/>
            <person name="He L."/>
            <person name="Cai J."/>
            <person name="Huang Q."/>
            <person name="Cai Q."/>
            <person name="Li B."/>
            <person name="Bai Y."/>
            <person name="Zhang Z."/>
            <person name="Zhang Y."/>
            <person name="Wang W."/>
            <person name="Li J."/>
            <person name="Wei F."/>
            <person name="Li H."/>
            <person name="Jian M."/>
            <person name="Li J."/>
            <person name="Zhang Z."/>
            <person name="Nielsen R."/>
            <person name="Li D."/>
            <person name="Gu W."/>
            <person name="Yang Z."/>
            <person name="Xuan Z."/>
            <person name="Ryder O.A."/>
            <person name="Leung F.C."/>
            <person name="Zhou Y."/>
            <person name="Cao J."/>
            <person name="Sun X."/>
            <person name="Fu Y."/>
            <person name="Fang X."/>
            <person name="Guo X."/>
            <person name="Wang B."/>
            <person name="Hou R."/>
            <person name="Shen F."/>
            <person name="Mu B."/>
            <person name="Ni P."/>
            <person name="Lin R."/>
            <person name="Qian W."/>
            <person name="Wang G."/>
            <person name="Yu C."/>
            <person name="Nie W."/>
            <person name="Wang J."/>
            <person name="Wu Z."/>
            <person name="Liang H."/>
            <person name="Min J."/>
            <person name="Wu Q."/>
            <person name="Cheng S."/>
            <person name="Ruan J."/>
            <person name="Wang M."/>
            <person name="Shi Z."/>
            <person name="Wen M."/>
            <person name="Liu B."/>
            <person name="Ren X."/>
            <person name="Zheng H."/>
            <person name="Dong D."/>
            <person name="Cook K."/>
            <person name="Shan G."/>
            <person name="Zhang H."/>
            <person name="Kosiol C."/>
            <person name="Xie X."/>
            <person name="Lu Z."/>
            <person name="Zheng H."/>
            <person name="Li Y."/>
            <person name="Steiner C.C."/>
            <person name="Lam T.T."/>
            <person name="Lin S."/>
            <person name="Zhang Q."/>
            <person name="Li G."/>
            <person name="Tian J."/>
            <person name="Gong T."/>
            <person name="Liu H."/>
            <person name="Zhang D."/>
            <person name="Fang L."/>
            <person name="Ye C."/>
            <person name="Zhang J."/>
            <person name="Hu W."/>
            <person name="Xu A."/>
            <person name="Ren Y."/>
            <person name="Zhang G."/>
            <person name="Bruford M.W."/>
            <person name="Li Q."/>
            <person name="Ma L."/>
            <person name="Guo Y."/>
            <person name="An N."/>
            <person name="Hu Y."/>
            <person name="Zheng Y."/>
            <person name="Shi Y."/>
            <person name="Li Z."/>
            <person name="Liu Q."/>
            <person name="Chen Y."/>
            <person name="Zhao J."/>
            <person name="Qu N."/>
            <person name="Zhao S."/>
            <person name="Tian F."/>
            <person name="Wang X."/>
            <person name="Wang H."/>
            <person name="Xu L."/>
            <person name="Liu X."/>
            <person name="Vinar T."/>
            <person name="Wang Y."/>
            <person name="Lam T.W."/>
            <person name="Yiu S.M."/>
            <person name="Liu S."/>
            <person name="Zhang H."/>
            <person name="Li D."/>
            <person name="Huang Y."/>
            <person name="Wang X."/>
            <person name="Yang G."/>
            <person name="Jiang Z."/>
            <person name="Wang J."/>
            <person name="Qin N."/>
            <person name="Li L."/>
            <person name="Li J."/>
            <person name="Bolund L."/>
            <person name="Kristiansen K."/>
            <person name="Wong G.K."/>
            <person name="Olson M."/>
            <person name="Zhang X."/>
            <person name="Li S."/>
            <person name="Yang H."/>
            <person name="Wang J."/>
            <person name="Wang J."/>
        </authorList>
    </citation>
    <scope>NUCLEOTIDE SEQUENCE [LARGE SCALE GENOMIC DNA]</scope>
</reference>
<evidence type="ECO:0000256" key="1">
    <source>
        <dbReference type="SAM" id="MobiDB-lite"/>
    </source>
</evidence>
<feature type="non-terminal residue" evidence="2">
    <location>
        <position position="1"/>
    </location>
</feature>